<gene>
    <name evidence="3" type="ORF">A2690_02020</name>
</gene>
<evidence type="ECO:0000313" key="4">
    <source>
        <dbReference type="Proteomes" id="UP000178372"/>
    </source>
</evidence>
<evidence type="ECO:0000313" key="3">
    <source>
        <dbReference type="EMBL" id="OGK15576.1"/>
    </source>
</evidence>
<name>A0A1F7G9N2_9BACT</name>
<dbReference type="Gene3D" id="2.120.10.30">
    <property type="entry name" value="TolB, C-terminal domain"/>
    <property type="match status" value="1"/>
</dbReference>
<dbReference type="SUPFAM" id="SSF82171">
    <property type="entry name" value="DPP6 N-terminal domain-like"/>
    <property type="match status" value="1"/>
</dbReference>
<reference evidence="3 4" key="1">
    <citation type="journal article" date="2016" name="Nat. Commun.">
        <title>Thousands of microbial genomes shed light on interconnected biogeochemical processes in an aquifer system.</title>
        <authorList>
            <person name="Anantharaman K."/>
            <person name="Brown C.T."/>
            <person name="Hug L.A."/>
            <person name="Sharon I."/>
            <person name="Castelle C.J."/>
            <person name="Probst A.J."/>
            <person name="Thomas B.C."/>
            <person name="Singh A."/>
            <person name="Wilkins M.J."/>
            <person name="Karaoz U."/>
            <person name="Brodie E.L."/>
            <person name="Williams K.H."/>
            <person name="Hubbard S.S."/>
            <person name="Banfield J.F."/>
        </authorList>
    </citation>
    <scope>NUCLEOTIDE SEQUENCE [LARGE SCALE GENOMIC DNA]</scope>
</reference>
<evidence type="ECO:0008006" key="5">
    <source>
        <dbReference type="Google" id="ProtNLM"/>
    </source>
</evidence>
<evidence type="ECO:0000256" key="2">
    <source>
        <dbReference type="SAM" id="Phobius"/>
    </source>
</evidence>
<proteinExistence type="predicted"/>
<organism evidence="3 4">
    <name type="scientific">Candidatus Roizmanbacteria bacterium RIFCSPHIGHO2_01_FULL_39_12b</name>
    <dbReference type="NCBI Taxonomy" id="1802030"/>
    <lineage>
        <taxon>Bacteria</taxon>
        <taxon>Candidatus Roizmaniibacteriota</taxon>
    </lineage>
</organism>
<dbReference type="EMBL" id="MFZF01000028">
    <property type="protein sequence ID" value="OGK15576.1"/>
    <property type="molecule type" value="Genomic_DNA"/>
</dbReference>
<feature type="transmembrane region" description="Helical" evidence="2">
    <location>
        <begin position="32"/>
        <end position="54"/>
    </location>
</feature>
<keyword evidence="2" id="KW-1133">Transmembrane helix</keyword>
<keyword evidence="2" id="KW-0472">Membrane</keyword>
<comment type="caution">
    <text evidence="3">The sequence shown here is derived from an EMBL/GenBank/DDBJ whole genome shotgun (WGS) entry which is preliminary data.</text>
</comment>
<sequence length="438" mass="49186">MENQADLDNQKSQLTDQNPTSQPVHVTEKRKISYWIIPIVALTVILIVAGLVVFSMVKQSVEKSSTVQQTPDAQTIIPSQQKPAADLATYKILLNYEEKISDNTYTNGIYLLDPNNPPPKKILDNPDYQTENNSQFINLKFTTDGKYLGWIRAGRQKGNSFEYGEINGSAISNIKSVKEDWSPYLENFSWSLDGQRFAILERVGEGPEYSYRARIFDAKTTSQIIEFQIASTARQHSVNFSWSKKDKLQAVFVVGYTPTEEYKVVSYSPNGNKEFEKMIYSVESNSFRPIFDISRDGENIAFVKKFQSGSSYRGELWYGNFDGSNIRKLADTNIENCTNASPVAIEPNKNLIIVGSGCADSVKAKIISTNNGAIFTADVDTISAVWSADEKFVWATESLYNSIGQPVSQANYILNFQGKVAKKFDHYSSAVVWFPNKP</sequence>
<feature type="region of interest" description="Disordered" evidence="1">
    <location>
        <begin position="1"/>
        <end position="23"/>
    </location>
</feature>
<evidence type="ECO:0000256" key="1">
    <source>
        <dbReference type="SAM" id="MobiDB-lite"/>
    </source>
</evidence>
<keyword evidence="2" id="KW-0812">Transmembrane</keyword>
<accession>A0A1F7G9N2</accession>
<dbReference type="AlphaFoldDB" id="A0A1F7G9N2"/>
<protein>
    <recommendedName>
        <fullName evidence="5">Dipeptidylpeptidase IV N-terminal domain-containing protein</fullName>
    </recommendedName>
</protein>
<dbReference type="Proteomes" id="UP000178372">
    <property type="component" value="Unassembled WGS sequence"/>
</dbReference>
<dbReference type="InterPro" id="IPR011042">
    <property type="entry name" value="6-blade_b-propeller_TolB-like"/>
</dbReference>